<dbReference type="AlphaFoldDB" id="A0A0F9FFK1"/>
<reference evidence="1" key="1">
    <citation type="journal article" date="2015" name="Nature">
        <title>Complex archaea that bridge the gap between prokaryotes and eukaryotes.</title>
        <authorList>
            <person name="Spang A."/>
            <person name="Saw J.H."/>
            <person name="Jorgensen S.L."/>
            <person name="Zaremba-Niedzwiedzka K."/>
            <person name="Martijn J."/>
            <person name="Lind A.E."/>
            <person name="van Eijk R."/>
            <person name="Schleper C."/>
            <person name="Guy L."/>
            <person name="Ettema T.J."/>
        </authorList>
    </citation>
    <scope>NUCLEOTIDE SEQUENCE</scope>
</reference>
<sequence length="23" mass="2685">MKPNKLSLTRTIRFEGILKQLTP</sequence>
<gene>
    <name evidence="1" type="ORF">LCGC14_2037180</name>
</gene>
<feature type="non-terminal residue" evidence="1">
    <location>
        <position position="23"/>
    </location>
</feature>
<organism evidence="1">
    <name type="scientific">marine sediment metagenome</name>
    <dbReference type="NCBI Taxonomy" id="412755"/>
    <lineage>
        <taxon>unclassified sequences</taxon>
        <taxon>metagenomes</taxon>
        <taxon>ecological metagenomes</taxon>
    </lineage>
</organism>
<accession>A0A0F9FFK1</accession>
<dbReference type="EMBL" id="LAZR01023820">
    <property type="protein sequence ID" value="KKL77206.1"/>
    <property type="molecule type" value="Genomic_DNA"/>
</dbReference>
<protein>
    <submittedName>
        <fullName evidence="1">Uncharacterized protein</fullName>
    </submittedName>
</protein>
<name>A0A0F9FFK1_9ZZZZ</name>
<evidence type="ECO:0000313" key="1">
    <source>
        <dbReference type="EMBL" id="KKL77206.1"/>
    </source>
</evidence>
<comment type="caution">
    <text evidence="1">The sequence shown here is derived from an EMBL/GenBank/DDBJ whole genome shotgun (WGS) entry which is preliminary data.</text>
</comment>
<proteinExistence type="predicted"/>